<dbReference type="KEGG" id="pdh:B9T62_30330"/>
<gene>
    <name evidence="1" type="ORF">B9T62_30330</name>
</gene>
<evidence type="ECO:0000313" key="2">
    <source>
        <dbReference type="Proteomes" id="UP000249890"/>
    </source>
</evidence>
<dbReference type="EMBL" id="CP021780">
    <property type="protein sequence ID" value="ASA24676.1"/>
    <property type="molecule type" value="Genomic_DNA"/>
</dbReference>
<reference evidence="1 2" key="1">
    <citation type="submission" date="2017-06" db="EMBL/GenBank/DDBJ databases">
        <title>Complete genome sequence of Paenibacillus donghaensis KCTC 13049T isolated from East Sea sediment, South Korea.</title>
        <authorList>
            <person name="Jung B.K."/>
            <person name="Hong S.-J."/>
            <person name="Shin J.-H."/>
        </authorList>
    </citation>
    <scope>NUCLEOTIDE SEQUENCE [LARGE SCALE GENOMIC DNA]</scope>
    <source>
        <strain evidence="1 2">KCTC 13049</strain>
    </source>
</reference>
<name>A0A2Z2KD90_9BACL</name>
<accession>A0A2Z2KD90</accession>
<dbReference type="AlphaFoldDB" id="A0A2Z2KD90"/>
<evidence type="ECO:0000313" key="1">
    <source>
        <dbReference type="EMBL" id="ASA24676.1"/>
    </source>
</evidence>
<proteinExistence type="predicted"/>
<dbReference type="OrthoDB" id="2660813at2"/>
<dbReference type="RefSeq" id="WP_087918645.1">
    <property type="nucleotide sequence ID" value="NZ_CP021780.1"/>
</dbReference>
<sequence length="145" mass="15670">MKKNKKAVLLAVCSLALIGLFIGSGLLLAHSDFMKQFRSFRVTVANQSNGEITVVELGIAGSYEGNKPIKGDSRHQFMQTVGIGEQVTLKPDLALIGEGAVYMEYTGSQGQVIRETVCGYTESLTGFSEVAITNTGFTDIVQKCW</sequence>
<organism evidence="1 2">
    <name type="scientific">Paenibacillus donghaensis</name>
    <dbReference type="NCBI Taxonomy" id="414771"/>
    <lineage>
        <taxon>Bacteria</taxon>
        <taxon>Bacillati</taxon>
        <taxon>Bacillota</taxon>
        <taxon>Bacilli</taxon>
        <taxon>Bacillales</taxon>
        <taxon>Paenibacillaceae</taxon>
        <taxon>Paenibacillus</taxon>
    </lineage>
</organism>
<protein>
    <submittedName>
        <fullName evidence="1">Uncharacterized protein</fullName>
    </submittedName>
</protein>
<keyword evidence="2" id="KW-1185">Reference proteome</keyword>
<dbReference type="Proteomes" id="UP000249890">
    <property type="component" value="Chromosome"/>
</dbReference>